<protein>
    <submittedName>
        <fullName evidence="1">Uncharacterized protein</fullName>
    </submittedName>
</protein>
<feature type="non-terminal residue" evidence="1">
    <location>
        <position position="147"/>
    </location>
</feature>
<reference evidence="1 2" key="1">
    <citation type="submission" date="2020-04" db="EMBL/GenBank/DDBJ databases">
        <title>Perkinsus chesapeaki whole genome sequence.</title>
        <authorList>
            <person name="Bogema D.R."/>
        </authorList>
    </citation>
    <scope>NUCLEOTIDE SEQUENCE [LARGE SCALE GENOMIC DNA]</scope>
    <source>
        <strain evidence="1">ATCC PRA-425</strain>
    </source>
</reference>
<gene>
    <name evidence="1" type="ORF">FOL47_001767</name>
</gene>
<organism evidence="1 2">
    <name type="scientific">Perkinsus chesapeaki</name>
    <name type="common">Clam parasite</name>
    <name type="synonym">Perkinsus andrewsi</name>
    <dbReference type="NCBI Taxonomy" id="330153"/>
    <lineage>
        <taxon>Eukaryota</taxon>
        <taxon>Sar</taxon>
        <taxon>Alveolata</taxon>
        <taxon>Perkinsozoa</taxon>
        <taxon>Perkinsea</taxon>
        <taxon>Perkinsida</taxon>
        <taxon>Perkinsidae</taxon>
        <taxon>Perkinsus</taxon>
    </lineage>
</organism>
<evidence type="ECO:0000313" key="2">
    <source>
        <dbReference type="Proteomes" id="UP000591131"/>
    </source>
</evidence>
<dbReference type="AlphaFoldDB" id="A0A7J6KRE5"/>
<keyword evidence="2" id="KW-1185">Reference proteome</keyword>
<dbReference type="Proteomes" id="UP000591131">
    <property type="component" value="Unassembled WGS sequence"/>
</dbReference>
<feature type="non-terminal residue" evidence="1">
    <location>
        <position position="1"/>
    </location>
</feature>
<evidence type="ECO:0000313" key="1">
    <source>
        <dbReference type="EMBL" id="KAF4649748.1"/>
    </source>
</evidence>
<dbReference type="EMBL" id="JAAPAO010001436">
    <property type="protein sequence ID" value="KAF4649748.1"/>
    <property type="molecule type" value="Genomic_DNA"/>
</dbReference>
<name>A0A7J6KRE5_PERCH</name>
<sequence>LKPDEWEGCETEEFRVVHEYEQTRCHVDIFQMLQSSDPGSPCELCPGYESDQIVTCRSKNSDYCGYYDYYLPTTWDKLNNFTDVKIPNNPTAILSSIYNAWDLLNFQLIPGNYEFGDVVLVVGRRRFPLLVSDGPWNNALRGAAADM</sequence>
<accession>A0A7J6KRE5</accession>
<proteinExistence type="predicted"/>
<comment type="caution">
    <text evidence="1">The sequence shown here is derived from an EMBL/GenBank/DDBJ whole genome shotgun (WGS) entry which is preliminary data.</text>
</comment>